<protein>
    <submittedName>
        <fullName evidence="2">Uncharacterized protein</fullName>
    </submittedName>
</protein>
<organism evidence="2 3">
    <name type="scientific">Phoxinus phoxinus</name>
    <name type="common">Eurasian minnow</name>
    <dbReference type="NCBI Taxonomy" id="58324"/>
    <lineage>
        <taxon>Eukaryota</taxon>
        <taxon>Metazoa</taxon>
        <taxon>Chordata</taxon>
        <taxon>Craniata</taxon>
        <taxon>Vertebrata</taxon>
        <taxon>Euteleostomi</taxon>
        <taxon>Actinopterygii</taxon>
        <taxon>Neopterygii</taxon>
        <taxon>Teleostei</taxon>
        <taxon>Ostariophysi</taxon>
        <taxon>Cypriniformes</taxon>
        <taxon>Leuciscidae</taxon>
        <taxon>Phoxininae</taxon>
        <taxon>Phoxinus</taxon>
    </lineage>
</organism>
<evidence type="ECO:0000313" key="2">
    <source>
        <dbReference type="EMBL" id="KAK7174094.1"/>
    </source>
</evidence>
<dbReference type="PANTHER" id="PTHR22605:SF18">
    <property type="entry name" value="E3 UBIQUITIN-PROTEIN LIGASE RNF213-ALPHA"/>
    <property type="match status" value="1"/>
</dbReference>
<evidence type="ECO:0000313" key="3">
    <source>
        <dbReference type="Proteomes" id="UP001364617"/>
    </source>
</evidence>
<dbReference type="GO" id="GO:0002040">
    <property type="term" value="P:sprouting angiogenesis"/>
    <property type="evidence" value="ECO:0007669"/>
    <property type="project" value="TreeGrafter"/>
</dbReference>
<dbReference type="GO" id="GO:0016020">
    <property type="term" value="C:membrane"/>
    <property type="evidence" value="ECO:0007669"/>
    <property type="project" value="TreeGrafter"/>
</dbReference>
<feature type="compositionally biased region" description="Basic and acidic residues" evidence="1">
    <location>
        <begin position="23"/>
        <end position="33"/>
    </location>
</feature>
<sequence length="393" mass="45620">MTGIRSEALALEYQNASVSPTRPNEDINSKPKIENYGSSVDSPAEHSQEQQHPAHGKKDFTDEQKSIESDDTESQYVTLPKRNPTSTLQISSSERLTIHFHAVLSKDFEFNPKEDHIFVRAGHPIGDLEDNLAELTVSGDLGEHGFFVEGKFECKKTDAKLVSIPYKYVVYKAKKYERYKSHSEYIYKPDSKVTTNRCLFVKPHLLNDEGEWHQYDDIICKKTPKRRFEKLREFVWSEQRNKIIKGREIAGSVMLTTIFDLLKSWSKINVRKFVCQLQQFFEVYGDPSVFENTHVKWVSLKYGKQDVSRLLTQFMVERVTPELQKDSEGKRAFIMEPLKAALIMLYVWKQYSLELNILTLSHLCTALCLPKLPEQEFLSFWTDLLESFPQINT</sequence>
<gene>
    <name evidence="2" type="ORF">R3I93_001311</name>
</gene>
<proteinExistence type="predicted"/>
<keyword evidence="3" id="KW-1185">Reference proteome</keyword>
<dbReference type="AlphaFoldDB" id="A0AAN9HFN9"/>
<feature type="region of interest" description="Disordered" evidence="1">
    <location>
        <begin position="1"/>
        <end position="90"/>
    </location>
</feature>
<dbReference type="GO" id="GO:0006511">
    <property type="term" value="P:ubiquitin-dependent protein catabolic process"/>
    <property type="evidence" value="ECO:0007669"/>
    <property type="project" value="TreeGrafter"/>
</dbReference>
<dbReference type="GO" id="GO:2000051">
    <property type="term" value="P:negative regulation of non-canonical Wnt signaling pathway"/>
    <property type="evidence" value="ECO:0007669"/>
    <property type="project" value="TreeGrafter"/>
</dbReference>
<dbReference type="GO" id="GO:0005829">
    <property type="term" value="C:cytosol"/>
    <property type="evidence" value="ECO:0007669"/>
    <property type="project" value="TreeGrafter"/>
</dbReference>
<dbReference type="PANTHER" id="PTHR22605">
    <property type="entry name" value="RZ-TYPE DOMAIN-CONTAINING PROTEIN"/>
    <property type="match status" value="1"/>
</dbReference>
<feature type="compositionally biased region" description="Basic and acidic residues" evidence="1">
    <location>
        <begin position="56"/>
        <end position="68"/>
    </location>
</feature>
<name>A0AAN9HFN9_9TELE</name>
<evidence type="ECO:0000256" key="1">
    <source>
        <dbReference type="SAM" id="MobiDB-lite"/>
    </source>
</evidence>
<dbReference type="InterPro" id="IPR031248">
    <property type="entry name" value="RNF213"/>
</dbReference>
<comment type="caution">
    <text evidence="2">The sequence shown here is derived from an EMBL/GenBank/DDBJ whole genome shotgun (WGS) entry which is preliminary data.</text>
</comment>
<accession>A0AAN9HFN9</accession>
<reference evidence="2 3" key="1">
    <citation type="submission" date="2024-02" db="EMBL/GenBank/DDBJ databases">
        <title>Chromosome-level genome assembly of the Eurasian Minnow (Phoxinus phoxinus).</title>
        <authorList>
            <person name="Oriowo T.O."/>
            <person name="Martin S."/>
            <person name="Stange M."/>
            <person name="Chrysostomakis Y."/>
            <person name="Brown T."/>
            <person name="Winkler S."/>
            <person name="Kukowka S."/>
            <person name="Myers E.W."/>
            <person name="Bohne A."/>
        </authorList>
    </citation>
    <scope>NUCLEOTIDE SEQUENCE [LARGE SCALE GENOMIC DNA]</scope>
    <source>
        <strain evidence="2">ZFMK-TIS-60720</strain>
        <tissue evidence="2">Whole Organism</tissue>
    </source>
</reference>
<dbReference type="Proteomes" id="UP001364617">
    <property type="component" value="Unassembled WGS sequence"/>
</dbReference>
<dbReference type="EMBL" id="JAYKXH010000002">
    <property type="protein sequence ID" value="KAK7174094.1"/>
    <property type="molecule type" value="Genomic_DNA"/>
</dbReference>
<dbReference type="GO" id="GO:0016887">
    <property type="term" value="F:ATP hydrolysis activity"/>
    <property type="evidence" value="ECO:0007669"/>
    <property type="project" value="InterPro"/>
</dbReference>
<dbReference type="GO" id="GO:0005730">
    <property type="term" value="C:nucleolus"/>
    <property type="evidence" value="ECO:0007669"/>
    <property type="project" value="TreeGrafter"/>
</dbReference>
<dbReference type="GO" id="GO:0004842">
    <property type="term" value="F:ubiquitin-protein transferase activity"/>
    <property type="evidence" value="ECO:0007669"/>
    <property type="project" value="InterPro"/>
</dbReference>